<name>A0ABN1VLF2_9PSEU</name>
<dbReference type="EMBL" id="BAAALM010000016">
    <property type="protein sequence ID" value="GAA1216033.1"/>
    <property type="molecule type" value="Genomic_DNA"/>
</dbReference>
<organism evidence="1 2">
    <name type="scientific">Prauserella alba</name>
    <dbReference type="NCBI Taxonomy" id="176898"/>
    <lineage>
        <taxon>Bacteria</taxon>
        <taxon>Bacillati</taxon>
        <taxon>Actinomycetota</taxon>
        <taxon>Actinomycetes</taxon>
        <taxon>Pseudonocardiales</taxon>
        <taxon>Pseudonocardiaceae</taxon>
        <taxon>Prauserella</taxon>
    </lineage>
</organism>
<proteinExistence type="predicted"/>
<keyword evidence="2" id="KW-1185">Reference proteome</keyword>
<evidence type="ECO:0000313" key="2">
    <source>
        <dbReference type="Proteomes" id="UP001500467"/>
    </source>
</evidence>
<dbReference type="Proteomes" id="UP001500467">
    <property type="component" value="Unassembled WGS sequence"/>
</dbReference>
<evidence type="ECO:0008006" key="3">
    <source>
        <dbReference type="Google" id="ProtNLM"/>
    </source>
</evidence>
<protein>
    <recommendedName>
        <fullName evidence="3">SnoaL-like domain-containing protein</fullName>
    </recommendedName>
</protein>
<reference evidence="1 2" key="1">
    <citation type="journal article" date="2019" name="Int. J. Syst. Evol. Microbiol.">
        <title>The Global Catalogue of Microorganisms (GCM) 10K type strain sequencing project: providing services to taxonomists for standard genome sequencing and annotation.</title>
        <authorList>
            <consortium name="The Broad Institute Genomics Platform"/>
            <consortium name="The Broad Institute Genome Sequencing Center for Infectious Disease"/>
            <person name="Wu L."/>
            <person name="Ma J."/>
        </authorList>
    </citation>
    <scope>NUCLEOTIDE SEQUENCE [LARGE SCALE GENOMIC DNA]</scope>
    <source>
        <strain evidence="1 2">JCM 13022</strain>
    </source>
</reference>
<comment type="caution">
    <text evidence="1">The sequence shown here is derived from an EMBL/GenBank/DDBJ whole genome shotgun (WGS) entry which is preliminary data.</text>
</comment>
<accession>A0ABN1VLF2</accession>
<gene>
    <name evidence="1" type="ORF">GCM10009675_42800</name>
</gene>
<sequence>MLCGAGLVAAAVAGFVVVAVHNSSAPADAVREYVDTIARGDAEAANRMVDPAAFPGREIDTSLLTDAVLDSAHRLSIEKIEVREIDGESADSVVFSRGGAIAEVHVGYLVEGAAEYRGEATLRARLSGSTLGLWEHWTVIDPLVVPAYVESSLQRVEGVAGMEGATIGDAHVPANRHGVDAVNRTYVLLYPGVYTVRGVESPYFTSEPETLVAVRRSWDADEFWQPADHTPPHGLARVGYDETPELLNAVSAELKRQLTACAEAVPDPLPRCPHGIAGYREMTGATIDRFPAVRSLGLAQSGGNAPPYLWLHTDSDGLVDAHLSDGTDASVSFFVSAEVRIDEAGEVSVRLSGW</sequence>
<evidence type="ECO:0000313" key="1">
    <source>
        <dbReference type="EMBL" id="GAA1216033.1"/>
    </source>
</evidence>
<dbReference type="RefSeq" id="WP_253855723.1">
    <property type="nucleotide sequence ID" value="NZ_BAAALM010000016.1"/>
</dbReference>